<sequence>MNTVEEETAFVTEDRWMKEEGGQLDATDRQILREASQNGRVRVRVINIQEMLEAMSETEPKKYRSFQKEMEKQAGKRLTFEELVELGRKADERMKEFTDVVACMTLGQAAQVRHWRIDGHMTWRSVARAAYLEGWFCRKWEPPSNQVMGMAIVVKAAQLFGENFREEPWN</sequence>
<gene>
    <name evidence="1" type="ORF">S12H4_03801</name>
</gene>
<evidence type="ECO:0000313" key="1">
    <source>
        <dbReference type="EMBL" id="GAI72204.1"/>
    </source>
</evidence>
<dbReference type="EMBL" id="BARW01001109">
    <property type="protein sequence ID" value="GAI72204.1"/>
    <property type="molecule type" value="Genomic_DNA"/>
</dbReference>
<reference evidence="1" key="1">
    <citation type="journal article" date="2014" name="Front. Microbiol.">
        <title>High frequency of phylogenetically diverse reductive dehalogenase-homologous genes in deep subseafloor sedimentary metagenomes.</title>
        <authorList>
            <person name="Kawai M."/>
            <person name="Futagami T."/>
            <person name="Toyoda A."/>
            <person name="Takaki Y."/>
            <person name="Nishi S."/>
            <person name="Hori S."/>
            <person name="Arai W."/>
            <person name="Tsubouchi T."/>
            <person name="Morono Y."/>
            <person name="Uchiyama I."/>
            <person name="Ito T."/>
            <person name="Fujiyama A."/>
            <person name="Inagaki F."/>
            <person name="Takami H."/>
        </authorList>
    </citation>
    <scope>NUCLEOTIDE SEQUENCE</scope>
    <source>
        <strain evidence="1">Expedition CK06-06</strain>
    </source>
</reference>
<comment type="caution">
    <text evidence="1">The sequence shown here is derived from an EMBL/GenBank/DDBJ whole genome shotgun (WGS) entry which is preliminary data.</text>
</comment>
<name>X1SWK8_9ZZZZ</name>
<organism evidence="1">
    <name type="scientific">marine sediment metagenome</name>
    <dbReference type="NCBI Taxonomy" id="412755"/>
    <lineage>
        <taxon>unclassified sequences</taxon>
        <taxon>metagenomes</taxon>
        <taxon>ecological metagenomes</taxon>
    </lineage>
</organism>
<dbReference type="AlphaFoldDB" id="X1SWK8"/>
<protein>
    <submittedName>
        <fullName evidence="1">Uncharacterized protein</fullName>
    </submittedName>
</protein>
<accession>X1SWK8</accession>
<proteinExistence type="predicted"/>